<feature type="transmembrane region" description="Helical" evidence="1">
    <location>
        <begin position="152"/>
        <end position="176"/>
    </location>
</feature>
<feature type="transmembrane region" description="Helical" evidence="1">
    <location>
        <begin position="183"/>
        <end position="201"/>
    </location>
</feature>
<feature type="transmembrane region" description="Helical" evidence="1">
    <location>
        <begin position="480"/>
        <end position="498"/>
    </location>
</feature>
<evidence type="ECO:0000313" key="3">
    <source>
        <dbReference type="EMBL" id="KFE64688.1"/>
    </source>
</evidence>
<name>A0A085WAH5_9BACT</name>
<dbReference type="SUPFAM" id="SSF55486">
    <property type="entry name" value="Metalloproteases ('zincins'), catalytic domain"/>
    <property type="match status" value="1"/>
</dbReference>
<dbReference type="InterPro" id="IPR014782">
    <property type="entry name" value="Peptidase_M1_dom"/>
</dbReference>
<feature type="transmembrane region" description="Helical" evidence="1">
    <location>
        <begin position="20"/>
        <end position="40"/>
    </location>
</feature>
<gene>
    <name evidence="3" type="ORF">DB31_1706</name>
</gene>
<dbReference type="GO" id="GO:0008237">
    <property type="term" value="F:metallopeptidase activity"/>
    <property type="evidence" value="ECO:0007669"/>
    <property type="project" value="InterPro"/>
</dbReference>
<accession>A0A085WAH5</accession>
<evidence type="ECO:0000259" key="2">
    <source>
        <dbReference type="Pfam" id="PF01433"/>
    </source>
</evidence>
<feature type="transmembrane region" description="Helical" evidence="1">
    <location>
        <begin position="526"/>
        <end position="548"/>
    </location>
</feature>
<feature type="transmembrane region" description="Helical" evidence="1">
    <location>
        <begin position="412"/>
        <end position="436"/>
    </location>
</feature>
<feature type="domain" description="Peptidase M1 membrane alanine aminopeptidase" evidence="2">
    <location>
        <begin position="875"/>
        <end position="1055"/>
    </location>
</feature>
<dbReference type="Pfam" id="PF12730">
    <property type="entry name" value="ABC2_membrane_4"/>
    <property type="match status" value="1"/>
</dbReference>
<keyword evidence="1" id="KW-0472">Membrane</keyword>
<dbReference type="GO" id="GO:0008270">
    <property type="term" value="F:zinc ion binding"/>
    <property type="evidence" value="ECO:0007669"/>
    <property type="project" value="InterPro"/>
</dbReference>
<evidence type="ECO:0000256" key="1">
    <source>
        <dbReference type="SAM" id="Phobius"/>
    </source>
</evidence>
<keyword evidence="1" id="KW-1133">Transmembrane helix</keyword>
<dbReference type="RefSeq" id="WP_044193618.1">
    <property type="nucleotide sequence ID" value="NZ_JMCB01000013.1"/>
</dbReference>
<dbReference type="OrthoDB" id="100605at2"/>
<feature type="transmembrane region" description="Helical" evidence="1">
    <location>
        <begin position="569"/>
        <end position="590"/>
    </location>
</feature>
<dbReference type="EMBL" id="JMCB01000013">
    <property type="protein sequence ID" value="KFE64688.1"/>
    <property type="molecule type" value="Genomic_DNA"/>
</dbReference>
<dbReference type="STRING" id="394096.DB31_1706"/>
<protein>
    <recommendedName>
        <fullName evidence="2">Peptidase M1 membrane alanine aminopeptidase domain-containing protein</fullName>
    </recommendedName>
</protein>
<feature type="transmembrane region" description="Helical" evidence="1">
    <location>
        <begin position="60"/>
        <end position="85"/>
    </location>
</feature>
<feature type="transmembrane region" description="Helical" evidence="1">
    <location>
        <begin position="456"/>
        <end position="473"/>
    </location>
</feature>
<sequence>MIAIALFELRRRLKMLSTWVYFGVYLALGFILMNAAAGAWEAVTFNAGGGGKVLANSPHSLSVMMAYLGFTGVIISGAMMGQAVYQDFAAGSHTLFFTTPISKAQYLFGRFLGAFLVLLVIFSSIGLGAFVGSYMPWLQKHLVGPNSGAAYLWPYVTSVLPNLFFAGALFFALAALTRRILPVYVGTVVLFIGYLIGGSLMRELETKWISALADPFGLNAQRVVTEYWTVAEKNTRLLPLEGWFLLNRLVWLAVGIVALVFTYVRFQRTHALPLRGQKEQEPSSEPALPASIAPLPALNRDFRGTTFLRLLPKLTWLDLKETVKNVYFLVMVLAGVLFVFISARAMGSMYGTNTWPVTYMVLEMVGGTFALFHIIIITFYSGELIWRERDAQMSGLMDALPTPGWLPYVSKLLALMGVQVILTCVVFLCGLIVQAAKGYTHFELGLYVTELFGLRLPDLWLLCVLAVFIHVVVNHKYVGHFIMVLYLVLSQFASQFGFEHNLYSYAGSPSYTYSDMNGFGPFLRPYFWFHLYWGLAALALALAAHLFWARGSEEGASWRLRTVGTRLSGPVRVGLAVALLGFAGVGISIFHNTNRLNRYLTEREQQAEQADYEKKYKALSSEPQPRIVSVKVQTDIYPQEARVRFLGIYGLENRSGQPVKTVYVNLPPRSELTIHKLSVVGLDTASEQDTRLGFYTYRLPEPLAPGAKAELSFDLEYAARGFKNRSQPTEVVDNGTFVNSEALPHLGYQENSELSDEDTRRRLGLAPKERMADVNDLKARMNTYIGSDSDWITFETTVSTSPDQIALAPGYLEREWTEGGRRYFHYKMDRPILSFFSFLSARWQVKRDAWNGVAIEVYYHPGHEYNLDRMIASVKDSLDYFTNAFSPYQHRQVRILEFPRYASFAQSFPNTIPYSESIGFIARVDPDDPKDVDYPYYVTAHEVAHQWWAHQVVGGNVQGATLLSETLSQYSALMVMKRKYGAEKMGRFLRYELDRYLNGRSIERNKEMPLGRVENQGYVHYRKGSLIMYALQDYLGEDKVNQALASFLRKTAYQSPPFTHSPELIAELRAVTPDHLRYLLEDFFDRITLYENRAVTATSTALPNGRFEVKITAKARKVEADGLGQEKELPLNDYVDVGVLDADGKPLFLEKRLIQQGDVSFTVQVSTRPAKAGLDPLYKLIDRKPEDNTVTVEAL</sequence>
<dbReference type="Pfam" id="PF01433">
    <property type="entry name" value="Peptidase_M1"/>
    <property type="match status" value="1"/>
</dbReference>
<organism evidence="3 4">
    <name type="scientific">Hyalangium minutum</name>
    <dbReference type="NCBI Taxonomy" id="394096"/>
    <lineage>
        <taxon>Bacteria</taxon>
        <taxon>Pseudomonadati</taxon>
        <taxon>Myxococcota</taxon>
        <taxon>Myxococcia</taxon>
        <taxon>Myxococcales</taxon>
        <taxon>Cystobacterineae</taxon>
        <taxon>Archangiaceae</taxon>
        <taxon>Hyalangium</taxon>
    </lineage>
</organism>
<reference evidence="3 4" key="1">
    <citation type="submission" date="2014-04" db="EMBL/GenBank/DDBJ databases">
        <title>Genome assembly of Hyalangium minutum DSM 14724.</title>
        <authorList>
            <person name="Sharma G."/>
            <person name="Subramanian S."/>
        </authorList>
    </citation>
    <scope>NUCLEOTIDE SEQUENCE [LARGE SCALE GENOMIC DNA]</scope>
    <source>
        <strain evidence="3 4">DSM 14724</strain>
    </source>
</reference>
<dbReference type="AlphaFoldDB" id="A0A085WAH5"/>
<keyword evidence="1" id="KW-0812">Transmembrane</keyword>
<keyword evidence="4" id="KW-1185">Reference proteome</keyword>
<dbReference type="PATRIC" id="fig|394096.3.peg.6043"/>
<evidence type="ECO:0000313" key="4">
    <source>
        <dbReference type="Proteomes" id="UP000028725"/>
    </source>
</evidence>
<comment type="caution">
    <text evidence="3">The sequence shown here is derived from an EMBL/GenBank/DDBJ whole genome shotgun (WGS) entry which is preliminary data.</text>
</comment>
<dbReference type="Proteomes" id="UP000028725">
    <property type="component" value="Unassembled WGS sequence"/>
</dbReference>
<feature type="transmembrane region" description="Helical" evidence="1">
    <location>
        <begin position="357"/>
        <end position="380"/>
    </location>
</feature>
<feature type="transmembrane region" description="Helical" evidence="1">
    <location>
        <begin position="106"/>
        <end position="132"/>
    </location>
</feature>
<dbReference type="Gene3D" id="1.10.390.10">
    <property type="entry name" value="Neutral Protease Domain 2"/>
    <property type="match status" value="1"/>
</dbReference>
<proteinExistence type="predicted"/>
<feature type="transmembrane region" description="Helical" evidence="1">
    <location>
        <begin position="249"/>
        <end position="266"/>
    </location>
</feature>
<feature type="transmembrane region" description="Helical" evidence="1">
    <location>
        <begin position="326"/>
        <end position="345"/>
    </location>
</feature>
<dbReference type="InterPro" id="IPR027268">
    <property type="entry name" value="Peptidase_M4/M1_CTD_sf"/>
</dbReference>